<accession>A0AA88GGF4</accession>
<dbReference type="InterPro" id="IPR001806">
    <property type="entry name" value="Small_GTPase"/>
</dbReference>
<dbReference type="PROSITE" id="PS51421">
    <property type="entry name" value="RAS"/>
    <property type="match status" value="1"/>
</dbReference>
<gene>
    <name evidence="4" type="ORF">C9374_010369</name>
</gene>
<dbReference type="GO" id="GO:0007165">
    <property type="term" value="P:signal transduction"/>
    <property type="evidence" value="ECO:0007669"/>
    <property type="project" value="InterPro"/>
</dbReference>
<dbReference type="Pfam" id="PF00071">
    <property type="entry name" value="Ras"/>
    <property type="match status" value="1"/>
</dbReference>
<comment type="caution">
    <text evidence="4">The sequence shown here is derived from an EMBL/GenBank/DDBJ whole genome shotgun (WGS) entry which is preliminary data.</text>
</comment>
<dbReference type="PROSITE" id="PS51419">
    <property type="entry name" value="RAB"/>
    <property type="match status" value="1"/>
</dbReference>
<dbReference type="GeneID" id="68102823"/>
<dbReference type="SMART" id="SM00175">
    <property type="entry name" value="RAB"/>
    <property type="match status" value="1"/>
</dbReference>
<evidence type="ECO:0000256" key="3">
    <source>
        <dbReference type="SAM" id="MobiDB-lite"/>
    </source>
</evidence>
<dbReference type="PRINTS" id="PR00449">
    <property type="entry name" value="RASTRNSFRMNG"/>
</dbReference>
<evidence type="ECO:0000256" key="2">
    <source>
        <dbReference type="ARBA" id="ARBA00023134"/>
    </source>
</evidence>
<dbReference type="Gene3D" id="3.40.50.300">
    <property type="entry name" value="P-loop containing nucleotide triphosphate hydrolases"/>
    <property type="match status" value="1"/>
</dbReference>
<dbReference type="InterPro" id="IPR005225">
    <property type="entry name" value="Small_GTP-bd"/>
</dbReference>
<proteinExistence type="predicted"/>
<feature type="region of interest" description="Disordered" evidence="3">
    <location>
        <begin position="186"/>
        <end position="231"/>
    </location>
</feature>
<dbReference type="SMART" id="SM00173">
    <property type="entry name" value="RAS"/>
    <property type="match status" value="1"/>
</dbReference>
<keyword evidence="2" id="KW-0342">GTP-binding</keyword>
<dbReference type="FunFam" id="3.40.50.300:FF:001447">
    <property type="entry name" value="Ras-related protein Rab-1B"/>
    <property type="match status" value="1"/>
</dbReference>
<organism evidence="4 5">
    <name type="scientific">Naegleria lovaniensis</name>
    <name type="common">Amoeba</name>
    <dbReference type="NCBI Taxonomy" id="51637"/>
    <lineage>
        <taxon>Eukaryota</taxon>
        <taxon>Discoba</taxon>
        <taxon>Heterolobosea</taxon>
        <taxon>Tetramitia</taxon>
        <taxon>Eutetramitia</taxon>
        <taxon>Vahlkampfiidae</taxon>
        <taxon>Naegleria</taxon>
    </lineage>
</organism>
<sequence length="231" mass="26213">MSSTPQSARKQPEFKIAVVGGGGVGKSALTIQFVQHFFQPQYDPTIEDSYQKQMKVDEKVVQLEITDTAGQDEFIALRDTYMRRNDGFVLVFDLTAKTTLEELVNFVEGIKRVKEEDEKFSTIPFVLVGNKVDLGDQRKFTKKEVLSFMVDRLELPEDTPYFESSAKNRVLCDEPFETMVRRMRKLQKTQPKTNEGGNVQNSSNSGKSGLFSSMSGASEKDHDLQTFKELQ</sequence>
<dbReference type="Proteomes" id="UP000816034">
    <property type="component" value="Unassembled WGS sequence"/>
</dbReference>
<evidence type="ECO:0000256" key="1">
    <source>
        <dbReference type="ARBA" id="ARBA00022741"/>
    </source>
</evidence>
<dbReference type="GO" id="GO:0016020">
    <property type="term" value="C:membrane"/>
    <property type="evidence" value="ECO:0007669"/>
    <property type="project" value="InterPro"/>
</dbReference>
<evidence type="ECO:0000313" key="4">
    <source>
        <dbReference type="EMBL" id="KAG2374995.1"/>
    </source>
</evidence>
<dbReference type="RefSeq" id="XP_044544169.1">
    <property type="nucleotide sequence ID" value="XM_044685905.1"/>
</dbReference>
<evidence type="ECO:0000313" key="5">
    <source>
        <dbReference type="Proteomes" id="UP000816034"/>
    </source>
</evidence>
<name>A0AA88GGF4_NAELO</name>
<keyword evidence="5" id="KW-1185">Reference proteome</keyword>
<feature type="compositionally biased region" description="Polar residues" evidence="3">
    <location>
        <begin position="188"/>
        <end position="201"/>
    </location>
</feature>
<dbReference type="EMBL" id="PYSW02000041">
    <property type="protein sequence ID" value="KAG2374995.1"/>
    <property type="molecule type" value="Genomic_DNA"/>
</dbReference>
<dbReference type="SMART" id="SM00176">
    <property type="entry name" value="RAN"/>
    <property type="match status" value="1"/>
</dbReference>
<dbReference type="AlphaFoldDB" id="A0AA88GGF4"/>
<feature type="compositionally biased region" description="Low complexity" evidence="3">
    <location>
        <begin position="202"/>
        <end position="216"/>
    </location>
</feature>
<dbReference type="InterPro" id="IPR020849">
    <property type="entry name" value="Small_GTPase_Ras-type"/>
</dbReference>
<keyword evidence="1" id="KW-0547">Nucleotide-binding</keyword>
<protein>
    <recommendedName>
        <fullName evidence="6">Ras family small GTPase</fullName>
    </recommendedName>
</protein>
<dbReference type="SUPFAM" id="SSF52540">
    <property type="entry name" value="P-loop containing nucleoside triphosphate hydrolases"/>
    <property type="match status" value="1"/>
</dbReference>
<dbReference type="GO" id="GO:0005525">
    <property type="term" value="F:GTP binding"/>
    <property type="evidence" value="ECO:0007669"/>
    <property type="project" value="UniProtKB-KW"/>
</dbReference>
<dbReference type="InterPro" id="IPR027417">
    <property type="entry name" value="P-loop_NTPase"/>
</dbReference>
<reference evidence="4 5" key="1">
    <citation type="journal article" date="2018" name="BMC Genomics">
        <title>The genome of Naegleria lovaniensis, the basis for a comparative approach to unravel pathogenicity factors of the human pathogenic amoeba N. fowleri.</title>
        <authorList>
            <person name="Liechti N."/>
            <person name="Schurch N."/>
            <person name="Bruggmann R."/>
            <person name="Wittwer M."/>
        </authorList>
    </citation>
    <scope>NUCLEOTIDE SEQUENCE [LARGE SCALE GENOMIC DNA]</scope>
    <source>
        <strain evidence="4 5">ATCC 30569</strain>
    </source>
</reference>
<dbReference type="NCBIfam" id="TIGR00231">
    <property type="entry name" value="small_GTP"/>
    <property type="match status" value="1"/>
</dbReference>
<feature type="compositionally biased region" description="Basic and acidic residues" evidence="3">
    <location>
        <begin position="218"/>
        <end position="231"/>
    </location>
</feature>
<dbReference type="GO" id="GO:0003924">
    <property type="term" value="F:GTPase activity"/>
    <property type="evidence" value="ECO:0007669"/>
    <property type="project" value="InterPro"/>
</dbReference>
<evidence type="ECO:0008006" key="6">
    <source>
        <dbReference type="Google" id="ProtNLM"/>
    </source>
</evidence>
<dbReference type="PANTHER" id="PTHR24070">
    <property type="entry name" value="RAS, DI-RAS, AND RHEB FAMILY MEMBERS OF SMALL GTPASE SUPERFAMILY"/>
    <property type="match status" value="1"/>
</dbReference>
<dbReference type="SMART" id="SM00174">
    <property type="entry name" value="RHO"/>
    <property type="match status" value="1"/>
</dbReference>